<dbReference type="InterPro" id="IPR012337">
    <property type="entry name" value="RNaseH-like_sf"/>
</dbReference>
<evidence type="ECO:0000313" key="2">
    <source>
        <dbReference type="Proteomes" id="UP000221080"/>
    </source>
</evidence>
<dbReference type="Proteomes" id="UP000221080">
    <property type="component" value="Chromosome 3"/>
</dbReference>
<dbReference type="GeneID" id="108263820"/>
<dbReference type="InterPro" id="IPR052035">
    <property type="entry name" value="ZnF_BED_domain_contain"/>
</dbReference>
<dbReference type="InterPro" id="IPR008906">
    <property type="entry name" value="HATC_C_dom"/>
</dbReference>
<accession>A0A2D0QPY9</accession>
<proteinExistence type="predicted"/>
<gene>
    <name evidence="3" type="primary">LOC108263820</name>
</gene>
<dbReference type="GO" id="GO:0046983">
    <property type="term" value="F:protein dimerization activity"/>
    <property type="evidence" value="ECO:0007669"/>
    <property type="project" value="InterPro"/>
</dbReference>
<name>A0A2D0QPY9_ICTPU</name>
<evidence type="ECO:0000313" key="3">
    <source>
        <dbReference type="RefSeq" id="XP_017320472.1"/>
    </source>
</evidence>
<reference evidence="2" key="1">
    <citation type="journal article" date="2016" name="Nat. Commun.">
        <title>The channel catfish genome sequence provides insights into the evolution of scale formation in teleosts.</title>
        <authorList>
            <person name="Liu Z."/>
            <person name="Liu S."/>
            <person name="Yao J."/>
            <person name="Bao L."/>
            <person name="Zhang J."/>
            <person name="Li Y."/>
            <person name="Jiang C."/>
            <person name="Sun L."/>
            <person name="Wang R."/>
            <person name="Zhang Y."/>
            <person name="Zhou T."/>
            <person name="Zeng Q."/>
            <person name="Fu Q."/>
            <person name="Gao S."/>
            <person name="Li N."/>
            <person name="Koren S."/>
            <person name="Jiang Y."/>
            <person name="Zimin A."/>
            <person name="Xu P."/>
            <person name="Phillippy A.M."/>
            <person name="Geng X."/>
            <person name="Song L."/>
            <person name="Sun F."/>
            <person name="Li C."/>
            <person name="Wang X."/>
            <person name="Chen A."/>
            <person name="Jin Y."/>
            <person name="Yuan Z."/>
            <person name="Yang Y."/>
            <person name="Tan S."/>
            <person name="Peatman E."/>
            <person name="Lu J."/>
            <person name="Qin Z."/>
            <person name="Dunham R."/>
            <person name="Li Z."/>
            <person name="Sonstegard T."/>
            <person name="Feng J."/>
            <person name="Danzmann R.G."/>
            <person name="Schroeder S."/>
            <person name="Scheffler B."/>
            <person name="Duke M.V."/>
            <person name="Ballard L."/>
            <person name="Kucuktas H."/>
            <person name="Kaltenboeck L."/>
            <person name="Liu H."/>
            <person name="Armbruster J."/>
            <person name="Xie Y."/>
            <person name="Kirby M.L."/>
            <person name="Tian Y."/>
            <person name="Flanagan M.E."/>
            <person name="Mu W."/>
            <person name="Waldbieser G.C."/>
        </authorList>
    </citation>
    <scope>NUCLEOTIDE SEQUENCE [LARGE SCALE GENOMIC DNA]</scope>
    <source>
        <strain evidence="2">SDA103</strain>
    </source>
</reference>
<dbReference type="SUPFAM" id="SSF53098">
    <property type="entry name" value="Ribonuclease H-like"/>
    <property type="match status" value="1"/>
</dbReference>
<organism evidence="2 3">
    <name type="scientific">Ictalurus punctatus</name>
    <name type="common">Channel catfish</name>
    <name type="synonym">Silurus punctatus</name>
    <dbReference type="NCBI Taxonomy" id="7998"/>
    <lineage>
        <taxon>Eukaryota</taxon>
        <taxon>Metazoa</taxon>
        <taxon>Chordata</taxon>
        <taxon>Craniata</taxon>
        <taxon>Vertebrata</taxon>
        <taxon>Euteleostomi</taxon>
        <taxon>Actinopterygii</taxon>
        <taxon>Neopterygii</taxon>
        <taxon>Teleostei</taxon>
        <taxon>Ostariophysi</taxon>
        <taxon>Siluriformes</taxon>
        <taxon>Ictaluridae</taxon>
        <taxon>Ictalurus</taxon>
    </lineage>
</organism>
<dbReference type="OrthoDB" id="10050977at2759"/>
<keyword evidence="2" id="KW-1185">Reference proteome</keyword>
<protein>
    <submittedName>
        <fullName evidence="3">E3 SUMO-protein ligase ZBED1-like</fullName>
    </submittedName>
</protein>
<dbReference type="PANTHER" id="PTHR46481:SF9">
    <property type="entry name" value="ZINC FINGER BED DOMAIN-CONTAINING PROTEIN 1-LIKE"/>
    <property type="match status" value="1"/>
</dbReference>
<sequence length="281" mass="31611">MVRRALEQKRAITEVLSKDKKTRSLVPTWQDVDVLESIDAALSPLLEFTDALSGESYVSVSFLKPVMHLFNTSILKEAEDDTDLTRTIKTTVMGYLNEKYDDQATDDLLDMACLVDPRFKLQYTQEEKREYIKEIAVLEMLKGERAVVVREEESREEAMGDASAAVTPAKKTKQSLASFFSNRSTSTNTEGLSVQQAVERELSNYLLSPDADNDSNPLDWWKVSHKNFPRVSQLAKHYLCIQATSSPSETVFSTGGNIVTCKRASLKPDNVDQLVFLARNL</sequence>
<evidence type="ECO:0000259" key="1">
    <source>
        <dbReference type="Pfam" id="PF05699"/>
    </source>
</evidence>
<dbReference type="AlphaFoldDB" id="A0A2D0QPY9"/>
<dbReference type="Pfam" id="PF05699">
    <property type="entry name" value="Dimer_Tnp_hAT"/>
    <property type="match status" value="1"/>
</dbReference>
<reference evidence="3" key="2">
    <citation type="submission" date="2025-08" db="UniProtKB">
        <authorList>
            <consortium name="RefSeq"/>
        </authorList>
    </citation>
    <scope>IDENTIFICATION</scope>
    <source>
        <tissue evidence="3">Blood</tissue>
    </source>
</reference>
<dbReference type="RefSeq" id="XP_017320472.1">
    <property type="nucleotide sequence ID" value="XM_017464983.3"/>
</dbReference>
<dbReference type="PANTHER" id="PTHR46481">
    <property type="entry name" value="ZINC FINGER BED DOMAIN-CONTAINING PROTEIN 4"/>
    <property type="match status" value="1"/>
</dbReference>
<feature type="domain" description="HAT C-terminal dimerisation" evidence="1">
    <location>
        <begin position="201"/>
        <end position="281"/>
    </location>
</feature>
<dbReference type="KEGG" id="ipu:108263820"/>